<dbReference type="EC" id="2.7.11.1" evidence="1"/>
<dbReference type="GO" id="GO:0007165">
    <property type="term" value="P:signal transduction"/>
    <property type="evidence" value="ECO:0007669"/>
    <property type="project" value="TreeGrafter"/>
</dbReference>
<dbReference type="PROSITE" id="PS00108">
    <property type="entry name" value="PROTEIN_KINASE_ST"/>
    <property type="match status" value="1"/>
</dbReference>
<dbReference type="PANTHER" id="PTHR43895:SF32">
    <property type="entry name" value="SERINE_THREONINE-PROTEIN KINASE CHK1"/>
    <property type="match status" value="1"/>
</dbReference>
<dbReference type="GO" id="GO:0005524">
    <property type="term" value="F:ATP binding"/>
    <property type="evidence" value="ECO:0007669"/>
    <property type="project" value="UniProtKB-KW"/>
</dbReference>
<dbReference type="SUPFAM" id="SSF56112">
    <property type="entry name" value="Protein kinase-like (PK-like)"/>
    <property type="match status" value="1"/>
</dbReference>
<gene>
    <name evidence="11" type="ORF">TTHERM_000259511</name>
</gene>
<feature type="compositionally biased region" description="Polar residues" evidence="9">
    <location>
        <begin position="320"/>
        <end position="335"/>
    </location>
</feature>
<evidence type="ECO:0000256" key="8">
    <source>
        <dbReference type="ARBA" id="ARBA00048679"/>
    </source>
</evidence>
<evidence type="ECO:0000256" key="6">
    <source>
        <dbReference type="ARBA" id="ARBA00022840"/>
    </source>
</evidence>
<dbReference type="GO" id="GO:0004674">
    <property type="term" value="F:protein serine/threonine kinase activity"/>
    <property type="evidence" value="ECO:0007669"/>
    <property type="project" value="UniProtKB-KW"/>
</dbReference>
<evidence type="ECO:0000256" key="4">
    <source>
        <dbReference type="ARBA" id="ARBA00022741"/>
    </source>
</evidence>
<dbReference type="STRING" id="312017.W7XLD5"/>
<evidence type="ECO:0000313" key="11">
    <source>
        <dbReference type="EMBL" id="EWS76099.1"/>
    </source>
</evidence>
<dbReference type="InParanoid" id="W7XLD5"/>
<keyword evidence="2" id="KW-0723">Serine/threonine-protein kinase</keyword>
<proteinExistence type="predicted"/>
<feature type="compositionally biased region" description="Polar residues" evidence="9">
    <location>
        <begin position="497"/>
        <end position="509"/>
    </location>
</feature>
<accession>W7XLD5</accession>
<dbReference type="OrthoDB" id="1668230at2759"/>
<dbReference type="HOGENOM" id="CLU_463472_0_0_1"/>
<evidence type="ECO:0000259" key="10">
    <source>
        <dbReference type="PROSITE" id="PS50011"/>
    </source>
</evidence>
<feature type="domain" description="Protein kinase" evidence="10">
    <location>
        <begin position="36"/>
        <end position="456"/>
    </location>
</feature>
<dbReference type="AlphaFoldDB" id="W7XLD5"/>
<keyword evidence="6" id="KW-0067">ATP-binding</keyword>
<evidence type="ECO:0000313" key="12">
    <source>
        <dbReference type="Proteomes" id="UP000009168"/>
    </source>
</evidence>
<keyword evidence="4" id="KW-0547">Nucleotide-binding</keyword>
<name>W7XLD5_TETTS</name>
<keyword evidence="3" id="KW-0808">Transferase</keyword>
<evidence type="ECO:0000256" key="1">
    <source>
        <dbReference type="ARBA" id="ARBA00012513"/>
    </source>
</evidence>
<feature type="compositionally biased region" description="Low complexity" evidence="9">
    <location>
        <begin position="573"/>
        <end position="589"/>
    </location>
</feature>
<dbReference type="Pfam" id="PF00069">
    <property type="entry name" value="Pkinase"/>
    <property type="match status" value="1"/>
</dbReference>
<dbReference type="RefSeq" id="XP_012651339.1">
    <property type="nucleotide sequence ID" value="XM_012795885.1"/>
</dbReference>
<dbReference type="Proteomes" id="UP000009168">
    <property type="component" value="Unassembled WGS sequence"/>
</dbReference>
<keyword evidence="5 11" id="KW-0418">Kinase</keyword>
<dbReference type="PROSITE" id="PS50011">
    <property type="entry name" value="PROTEIN_KINASE_DOM"/>
    <property type="match status" value="1"/>
</dbReference>
<feature type="region of interest" description="Disordered" evidence="9">
    <location>
        <begin position="320"/>
        <end position="350"/>
    </location>
</feature>
<dbReference type="InterPro" id="IPR000719">
    <property type="entry name" value="Prot_kinase_dom"/>
</dbReference>
<sequence length="589" mass="67419">MKEQEEDQEADKNPNNKQNQTNKSNRNQQMHHQRFLQKLPFKHQGGNSTIFVYRSSQGELYIFKAAQSDRSDRVKCLSNEFRVLQDIGQHSANVNGNQQNNNGAQQQQDNQNGNNNHSNLSDGQTNIENAALNQGNQQFQQQQILEEENIDYHPHIVKTYGYRTNFHHENIFYHVLILEFCPNGSLNNALDSMKEIFNPFSCDQSFQTFALGPSSATNQVQKLINQYCKYTSQSPQPKDIQQPHCHQNHYQNLTQSIPQGVFTTLNLQIHIQVVRNLIKQLVSAISFIHSRGYYHGDIKLANILLDNEFNLKLADFGTTSKNQSAPTSANKSNAQRGLLNSGGCKMPQPHIAPEAQREGKYQKYDGQKADIFSLGVVLFCLVFNQYPFNTAGAQSFQMSQFSLKNAWNQVQCKINYLINQHPSEDILNLIDLLTQMLDENPSKRPTIFEVEESSWMNSTEVISIPDAIKKVQVAQKQESQRILEELQNKQKQQINQKTNAPNISSQCQSKTDDRIENEEEKLNSQNSNSAQSHKDILSKEHYHIRLQEAKERQEKENLHTQPYLKVQEKETALSLQENSSLQNSGEAVD</sequence>
<evidence type="ECO:0000256" key="2">
    <source>
        <dbReference type="ARBA" id="ARBA00022527"/>
    </source>
</evidence>
<feature type="region of interest" description="Disordered" evidence="9">
    <location>
        <begin position="92"/>
        <end position="124"/>
    </location>
</feature>
<comment type="catalytic activity">
    <reaction evidence="8">
        <text>L-seryl-[protein] + ATP = O-phospho-L-seryl-[protein] + ADP + H(+)</text>
        <dbReference type="Rhea" id="RHEA:17989"/>
        <dbReference type="Rhea" id="RHEA-COMP:9863"/>
        <dbReference type="Rhea" id="RHEA-COMP:11604"/>
        <dbReference type="ChEBI" id="CHEBI:15378"/>
        <dbReference type="ChEBI" id="CHEBI:29999"/>
        <dbReference type="ChEBI" id="CHEBI:30616"/>
        <dbReference type="ChEBI" id="CHEBI:83421"/>
        <dbReference type="ChEBI" id="CHEBI:456216"/>
        <dbReference type="EC" id="2.7.11.1"/>
    </reaction>
</comment>
<evidence type="ECO:0000256" key="9">
    <source>
        <dbReference type="SAM" id="MobiDB-lite"/>
    </source>
</evidence>
<dbReference type="eggNOG" id="KOG0583">
    <property type="taxonomic scope" value="Eukaryota"/>
</dbReference>
<feature type="compositionally biased region" description="Low complexity" evidence="9">
    <location>
        <begin position="93"/>
        <end position="116"/>
    </location>
</feature>
<evidence type="ECO:0000256" key="3">
    <source>
        <dbReference type="ARBA" id="ARBA00022679"/>
    </source>
</evidence>
<reference evidence="12" key="1">
    <citation type="journal article" date="2006" name="PLoS Biol.">
        <title>Macronuclear genome sequence of the ciliate Tetrahymena thermophila, a model eukaryote.</title>
        <authorList>
            <person name="Eisen J.A."/>
            <person name="Coyne R.S."/>
            <person name="Wu M."/>
            <person name="Wu D."/>
            <person name="Thiagarajan M."/>
            <person name="Wortman J.R."/>
            <person name="Badger J.H."/>
            <person name="Ren Q."/>
            <person name="Amedeo P."/>
            <person name="Jones K.M."/>
            <person name="Tallon L.J."/>
            <person name="Delcher A.L."/>
            <person name="Salzberg S.L."/>
            <person name="Silva J.C."/>
            <person name="Haas B.J."/>
            <person name="Majoros W.H."/>
            <person name="Farzad M."/>
            <person name="Carlton J.M."/>
            <person name="Smith R.K. Jr."/>
            <person name="Garg J."/>
            <person name="Pearlman R.E."/>
            <person name="Karrer K.M."/>
            <person name="Sun L."/>
            <person name="Manning G."/>
            <person name="Elde N.C."/>
            <person name="Turkewitz A.P."/>
            <person name="Asai D.J."/>
            <person name="Wilkes D.E."/>
            <person name="Wang Y."/>
            <person name="Cai H."/>
            <person name="Collins K."/>
            <person name="Stewart B.A."/>
            <person name="Lee S.R."/>
            <person name="Wilamowska K."/>
            <person name="Weinberg Z."/>
            <person name="Ruzzo W.L."/>
            <person name="Wloga D."/>
            <person name="Gaertig J."/>
            <person name="Frankel J."/>
            <person name="Tsao C.-C."/>
            <person name="Gorovsky M.A."/>
            <person name="Keeling P.J."/>
            <person name="Waller R.F."/>
            <person name="Patron N.J."/>
            <person name="Cherry J.M."/>
            <person name="Stover N.A."/>
            <person name="Krieger C.J."/>
            <person name="del Toro C."/>
            <person name="Ryder H.F."/>
            <person name="Williamson S.C."/>
            <person name="Barbeau R.A."/>
            <person name="Hamilton E.P."/>
            <person name="Orias E."/>
        </authorList>
    </citation>
    <scope>NUCLEOTIDE SEQUENCE [LARGE SCALE GENOMIC DNA]</scope>
    <source>
        <strain evidence="12">SB210</strain>
    </source>
</reference>
<comment type="catalytic activity">
    <reaction evidence="7">
        <text>L-threonyl-[protein] + ATP = O-phospho-L-threonyl-[protein] + ADP + H(+)</text>
        <dbReference type="Rhea" id="RHEA:46608"/>
        <dbReference type="Rhea" id="RHEA-COMP:11060"/>
        <dbReference type="Rhea" id="RHEA-COMP:11605"/>
        <dbReference type="ChEBI" id="CHEBI:15378"/>
        <dbReference type="ChEBI" id="CHEBI:30013"/>
        <dbReference type="ChEBI" id="CHEBI:30616"/>
        <dbReference type="ChEBI" id="CHEBI:61977"/>
        <dbReference type="ChEBI" id="CHEBI:456216"/>
        <dbReference type="EC" id="2.7.11.1"/>
    </reaction>
</comment>
<feature type="region of interest" description="Disordered" evidence="9">
    <location>
        <begin position="550"/>
        <end position="589"/>
    </location>
</feature>
<dbReference type="Gene3D" id="1.10.510.10">
    <property type="entry name" value="Transferase(Phosphotransferase) domain 1"/>
    <property type="match status" value="2"/>
</dbReference>
<organism evidence="11 12">
    <name type="scientific">Tetrahymena thermophila (strain SB210)</name>
    <dbReference type="NCBI Taxonomy" id="312017"/>
    <lineage>
        <taxon>Eukaryota</taxon>
        <taxon>Sar</taxon>
        <taxon>Alveolata</taxon>
        <taxon>Ciliophora</taxon>
        <taxon>Intramacronucleata</taxon>
        <taxon>Oligohymenophorea</taxon>
        <taxon>Hymenostomatida</taxon>
        <taxon>Tetrahymenina</taxon>
        <taxon>Tetrahymenidae</taxon>
        <taxon>Tetrahymena</taxon>
    </lineage>
</organism>
<dbReference type="InterPro" id="IPR008271">
    <property type="entry name" value="Ser/Thr_kinase_AS"/>
</dbReference>
<protein>
    <recommendedName>
        <fullName evidence="1">non-specific serine/threonine protein kinase</fullName>
        <ecNumber evidence="1">2.7.11.1</ecNumber>
    </recommendedName>
</protein>
<evidence type="ECO:0000256" key="7">
    <source>
        <dbReference type="ARBA" id="ARBA00047899"/>
    </source>
</evidence>
<feature type="compositionally biased region" description="Low complexity" evidence="9">
    <location>
        <begin position="13"/>
        <end position="28"/>
    </location>
</feature>
<keyword evidence="12" id="KW-1185">Reference proteome</keyword>
<dbReference type="PANTHER" id="PTHR43895">
    <property type="entry name" value="CALCIUM/CALMODULIN-DEPENDENT PROTEIN KINASE KINASE-RELATED"/>
    <property type="match status" value="1"/>
</dbReference>
<dbReference type="EMBL" id="GG662830">
    <property type="protein sequence ID" value="EWS76099.1"/>
    <property type="molecule type" value="Genomic_DNA"/>
</dbReference>
<feature type="region of interest" description="Disordered" evidence="9">
    <location>
        <begin position="1"/>
        <end position="32"/>
    </location>
</feature>
<dbReference type="KEGG" id="tet:TTHERM_000259511"/>
<evidence type="ECO:0000256" key="5">
    <source>
        <dbReference type="ARBA" id="ARBA00022777"/>
    </source>
</evidence>
<dbReference type="InterPro" id="IPR011009">
    <property type="entry name" value="Kinase-like_dom_sf"/>
</dbReference>
<dbReference type="SMART" id="SM00220">
    <property type="entry name" value="S_TKc"/>
    <property type="match status" value="1"/>
</dbReference>
<dbReference type="GeneID" id="24438073"/>
<feature type="region of interest" description="Disordered" evidence="9">
    <location>
        <begin position="492"/>
        <end position="534"/>
    </location>
</feature>